<feature type="transmembrane region" description="Helical" evidence="1">
    <location>
        <begin position="113"/>
        <end position="133"/>
    </location>
</feature>
<keyword evidence="1" id="KW-0472">Membrane</keyword>
<evidence type="ECO:0008006" key="4">
    <source>
        <dbReference type="Google" id="ProtNLM"/>
    </source>
</evidence>
<reference evidence="2 3" key="1">
    <citation type="submission" date="2024-07" db="EMBL/GenBank/DDBJ databases">
        <title>A survey of Mimosa microsymbionts across Brazilian biomes reveals a high diversity of Paraburkholderia nodulating endemic species, but also that Cupriavidus is common as a symbiont of widespread species.</title>
        <authorList>
            <person name="Rouws L."/>
            <person name="Barauna A."/>
            <person name="Beukes C."/>
            <person name="Rouws J.R.C."/>
            <person name="De Faria S.M."/>
            <person name="Gross E."/>
            <person name="Bueno Dos Reis Junior F."/>
            <person name="Simon M.F."/>
            <person name="Maluk M."/>
            <person name="Odee D.W."/>
            <person name="Kenicer G."/>
            <person name="Young J.P.W."/>
            <person name="Reis V.M."/>
            <person name="Zilli J."/>
            <person name="James E.K."/>
        </authorList>
    </citation>
    <scope>NUCLEOTIDE SEQUENCE [LARGE SCALE GENOMIC DNA]</scope>
    <source>
        <strain evidence="2 3">BR14375</strain>
    </source>
</reference>
<organism evidence="2 3">
    <name type="scientific">Paraburkholderia phenoliruptrix</name>
    <dbReference type="NCBI Taxonomy" id="252970"/>
    <lineage>
        <taxon>Bacteria</taxon>
        <taxon>Pseudomonadati</taxon>
        <taxon>Pseudomonadota</taxon>
        <taxon>Betaproteobacteria</taxon>
        <taxon>Burkholderiales</taxon>
        <taxon>Burkholderiaceae</taxon>
        <taxon>Paraburkholderia</taxon>
    </lineage>
</organism>
<feature type="transmembrane region" description="Helical" evidence="1">
    <location>
        <begin position="84"/>
        <end position="101"/>
    </location>
</feature>
<dbReference type="EMBL" id="JBFPKE010000011">
    <property type="protein sequence ID" value="MEX3753007.1"/>
    <property type="molecule type" value="Genomic_DNA"/>
</dbReference>
<feature type="transmembrane region" description="Helical" evidence="1">
    <location>
        <begin position="58"/>
        <end position="78"/>
    </location>
</feature>
<keyword evidence="3" id="KW-1185">Reference proteome</keyword>
<evidence type="ECO:0000256" key="1">
    <source>
        <dbReference type="SAM" id="Phobius"/>
    </source>
</evidence>
<evidence type="ECO:0000313" key="2">
    <source>
        <dbReference type="EMBL" id="MEX3753007.1"/>
    </source>
</evidence>
<keyword evidence="1" id="KW-0812">Transmembrane</keyword>
<dbReference type="RefSeq" id="WP_368610007.1">
    <property type="nucleotide sequence ID" value="NZ_JBFPKE010000011.1"/>
</dbReference>
<feature type="transmembrane region" description="Helical" evidence="1">
    <location>
        <begin position="145"/>
        <end position="164"/>
    </location>
</feature>
<sequence>MATGALWGLTFVAPRAVVPFSAVDLAIARYMIFGVASVVLMAWPAFRPRGIGLKPSLVAIALGSAGYIGYFLAAASAVRYAGAAVPPLVIGLLPVALAIIGNWTNADLRWSRLAMPLAMIIAGVLLINVRAVLDAGELTEHNTVLFGIACAYAALAVWIAYGVLNAKAMRDVGGPHPLAWTGLQGVGSGLCQRRP</sequence>
<feature type="transmembrane region" description="Helical" evidence="1">
    <location>
        <begin position="26"/>
        <end position="46"/>
    </location>
</feature>
<proteinExistence type="predicted"/>
<dbReference type="Proteomes" id="UP001558535">
    <property type="component" value="Unassembled WGS sequence"/>
</dbReference>
<gene>
    <name evidence="2" type="ORF">AB3X84_23710</name>
</gene>
<accession>A0ABV3WIL7</accession>
<protein>
    <recommendedName>
        <fullName evidence="4">EamA domain-containing protein</fullName>
    </recommendedName>
</protein>
<keyword evidence="1" id="KW-1133">Transmembrane helix</keyword>
<comment type="caution">
    <text evidence="2">The sequence shown here is derived from an EMBL/GenBank/DDBJ whole genome shotgun (WGS) entry which is preliminary data.</text>
</comment>
<evidence type="ECO:0000313" key="3">
    <source>
        <dbReference type="Proteomes" id="UP001558535"/>
    </source>
</evidence>
<name>A0ABV3WIL7_9BURK</name>